<dbReference type="InterPro" id="IPR050468">
    <property type="entry name" value="Cuticle_Struct_Prot"/>
</dbReference>
<dbReference type="GO" id="GO:0062129">
    <property type="term" value="C:chitin-based extracellular matrix"/>
    <property type="evidence" value="ECO:0007669"/>
    <property type="project" value="TreeGrafter"/>
</dbReference>
<accession>A0AAJ7FK82</accession>
<evidence type="ECO:0000256" key="2">
    <source>
        <dbReference type="SAM" id="SignalP"/>
    </source>
</evidence>
<dbReference type="Proteomes" id="UP000694920">
    <property type="component" value="Unplaced"/>
</dbReference>
<gene>
    <name evidence="4" type="primary">LOC107268049</name>
</gene>
<dbReference type="RefSeq" id="XP_015595894.1">
    <property type="nucleotide sequence ID" value="XM_015740408.2"/>
</dbReference>
<protein>
    <submittedName>
        <fullName evidence="4">Endocuticle structural glycoprotein SgAbd-2 isoform X1</fullName>
    </submittedName>
</protein>
<dbReference type="InterPro" id="IPR000618">
    <property type="entry name" value="Insect_cuticle"/>
</dbReference>
<evidence type="ECO:0000313" key="4">
    <source>
        <dbReference type="RefSeq" id="XP_015595894.1"/>
    </source>
</evidence>
<dbReference type="GeneID" id="107268049"/>
<keyword evidence="3" id="KW-1185">Reference proteome</keyword>
<dbReference type="PANTHER" id="PTHR10380">
    <property type="entry name" value="CUTICLE PROTEIN"/>
    <property type="match status" value="1"/>
</dbReference>
<name>A0AAJ7FK82_CEPCN</name>
<dbReference type="GO" id="GO:0008010">
    <property type="term" value="F:structural constituent of chitin-based larval cuticle"/>
    <property type="evidence" value="ECO:0007669"/>
    <property type="project" value="TreeGrafter"/>
</dbReference>
<proteinExistence type="predicted"/>
<dbReference type="AlphaFoldDB" id="A0AAJ7FK82"/>
<sequence length="133" mass="14227">MKTVIFVTLLIGAAMAADDKTAPIESQVNEVGLEGNFKQSWTGNGIAVQEQGTLKNVGQKDEAQVIQGGASWTAPDGTPVQISWSADENGANIQGSHVPTPPPPQEIPAYIQRALEWAAAHPYNEEAELKKTY</sequence>
<feature type="chain" id="PRO_5042475061" evidence="2">
    <location>
        <begin position="17"/>
        <end position="133"/>
    </location>
</feature>
<dbReference type="PROSITE" id="PS51155">
    <property type="entry name" value="CHIT_BIND_RR_2"/>
    <property type="match status" value="1"/>
</dbReference>
<dbReference type="PANTHER" id="PTHR10380:SF241">
    <property type="entry name" value="CUTICULAR PROTEIN 47EG-RELATED"/>
    <property type="match status" value="1"/>
</dbReference>
<evidence type="ECO:0000313" key="3">
    <source>
        <dbReference type="Proteomes" id="UP000694920"/>
    </source>
</evidence>
<dbReference type="KEGG" id="ccin:107268049"/>
<keyword evidence="1" id="KW-0193">Cuticle</keyword>
<evidence type="ECO:0000256" key="1">
    <source>
        <dbReference type="PROSITE-ProRule" id="PRU00497"/>
    </source>
</evidence>
<dbReference type="Pfam" id="PF00379">
    <property type="entry name" value="Chitin_bind_4"/>
    <property type="match status" value="1"/>
</dbReference>
<feature type="signal peptide" evidence="2">
    <location>
        <begin position="1"/>
        <end position="16"/>
    </location>
</feature>
<reference evidence="4" key="1">
    <citation type="submission" date="2025-08" db="UniProtKB">
        <authorList>
            <consortium name="RefSeq"/>
        </authorList>
    </citation>
    <scope>IDENTIFICATION</scope>
</reference>
<organism evidence="3 4">
    <name type="scientific">Cephus cinctus</name>
    <name type="common">Wheat stem sawfly</name>
    <dbReference type="NCBI Taxonomy" id="211228"/>
    <lineage>
        <taxon>Eukaryota</taxon>
        <taxon>Metazoa</taxon>
        <taxon>Ecdysozoa</taxon>
        <taxon>Arthropoda</taxon>
        <taxon>Hexapoda</taxon>
        <taxon>Insecta</taxon>
        <taxon>Pterygota</taxon>
        <taxon>Neoptera</taxon>
        <taxon>Endopterygota</taxon>
        <taxon>Hymenoptera</taxon>
        <taxon>Cephoidea</taxon>
        <taxon>Cephidae</taxon>
        <taxon>Cephus</taxon>
    </lineage>
</organism>
<keyword evidence="2" id="KW-0732">Signal</keyword>